<evidence type="ECO:0000256" key="2">
    <source>
        <dbReference type="ARBA" id="ARBA00004370"/>
    </source>
</evidence>
<dbReference type="PANTHER" id="PTHR45453">
    <property type="entry name" value="PHOSPHATE REGULON SENSOR PROTEIN PHOR"/>
    <property type="match status" value="1"/>
</dbReference>
<feature type="transmembrane region" description="Helical" evidence="8">
    <location>
        <begin position="114"/>
        <end position="134"/>
    </location>
</feature>
<dbReference type="SUPFAM" id="SSF55874">
    <property type="entry name" value="ATPase domain of HSP90 chaperone/DNA topoisomerase II/histidine kinase"/>
    <property type="match status" value="1"/>
</dbReference>
<dbReference type="EMBL" id="FNHZ01000001">
    <property type="protein sequence ID" value="SDM53561.1"/>
    <property type="molecule type" value="Genomic_DNA"/>
</dbReference>
<dbReference type="GO" id="GO:0016036">
    <property type="term" value="P:cellular response to phosphate starvation"/>
    <property type="evidence" value="ECO:0007669"/>
    <property type="project" value="TreeGrafter"/>
</dbReference>
<keyword evidence="8" id="KW-1133">Transmembrane helix</keyword>
<dbReference type="PRINTS" id="PR00344">
    <property type="entry name" value="BCTRLSENSOR"/>
</dbReference>
<feature type="domain" description="Histidine kinase" evidence="9">
    <location>
        <begin position="216"/>
        <end position="454"/>
    </location>
</feature>
<sequence>MENKKNKKTTSIARKINWKIWLQSVKHLIIMDIAILVVSFFVFIYTGLEASGLNVYDVVNKVTNYEQEVNAIRINRDDSGNFYNSAYLYVNVTFNDDRGTKEYRYYIRDFYNPFRLMACVCLVAELIYILQMTLNTRRIRKSLRPFNELAIKAEALANGTNADSLEHLEKVLMQADESVTSIKTGDKDLESLEIALNSLITKIQEAKKSQVRFVSDASHELRTPIAVIQGYVNMLDRWGKDDPEILNEAVEALKNESDHMKELIEQLLFLARGDSGRNSLNRRDFFFEEMLHELWEESLMIDEKHQYKLDNCEAIEEVIARADGLSDEARDRLYEIHFHKYNGDYGMLKQAARIFLSNAAKYSGEGSTIRLSYYENAETAFKGFLIQDEGIGMKASEVGHIFERFYRTDGVRNSETGGTGLGLSIAKWIVDAHEGRIDVLSREEFGTRFMISFP</sequence>
<keyword evidence="8" id="KW-0472">Membrane</keyword>
<dbReference type="OrthoDB" id="9786919at2"/>
<dbReference type="InterPro" id="IPR004358">
    <property type="entry name" value="Sig_transdc_His_kin-like_C"/>
</dbReference>
<evidence type="ECO:0000256" key="3">
    <source>
        <dbReference type="ARBA" id="ARBA00012438"/>
    </source>
</evidence>
<evidence type="ECO:0000313" key="11">
    <source>
        <dbReference type="Proteomes" id="UP000187651"/>
    </source>
</evidence>
<evidence type="ECO:0000256" key="4">
    <source>
        <dbReference type="ARBA" id="ARBA00022553"/>
    </source>
</evidence>
<keyword evidence="11" id="KW-1185">Reference proteome</keyword>
<dbReference type="InterPro" id="IPR036097">
    <property type="entry name" value="HisK_dim/P_sf"/>
</dbReference>
<dbReference type="GO" id="GO:0004721">
    <property type="term" value="F:phosphoprotein phosphatase activity"/>
    <property type="evidence" value="ECO:0007669"/>
    <property type="project" value="TreeGrafter"/>
</dbReference>
<dbReference type="CDD" id="cd00082">
    <property type="entry name" value="HisKA"/>
    <property type="match status" value="1"/>
</dbReference>
<keyword evidence="6 10" id="KW-0418">Kinase</keyword>
<gene>
    <name evidence="10" type="ORF">SAMN05216544_0570</name>
</gene>
<dbReference type="InterPro" id="IPR003661">
    <property type="entry name" value="HisK_dim/P_dom"/>
</dbReference>
<evidence type="ECO:0000256" key="8">
    <source>
        <dbReference type="SAM" id="Phobius"/>
    </source>
</evidence>
<keyword evidence="8" id="KW-0812">Transmembrane</keyword>
<comment type="catalytic activity">
    <reaction evidence="1">
        <text>ATP + protein L-histidine = ADP + protein N-phospho-L-histidine.</text>
        <dbReference type="EC" id="2.7.13.3"/>
    </reaction>
</comment>
<organism evidence="10 11">
    <name type="scientific">Lachnospira pectinoschiza</name>
    <dbReference type="NCBI Taxonomy" id="28052"/>
    <lineage>
        <taxon>Bacteria</taxon>
        <taxon>Bacillati</taxon>
        <taxon>Bacillota</taxon>
        <taxon>Clostridia</taxon>
        <taxon>Lachnospirales</taxon>
        <taxon>Lachnospiraceae</taxon>
        <taxon>Lachnospira</taxon>
    </lineage>
</organism>
<keyword evidence="4" id="KW-0597">Phosphoprotein</keyword>
<dbReference type="InterPro" id="IPR005467">
    <property type="entry name" value="His_kinase_dom"/>
</dbReference>
<dbReference type="GO" id="GO:0005886">
    <property type="term" value="C:plasma membrane"/>
    <property type="evidence" value="ECO:0007669"/>
    <property type="project" value="TreeGrafter"/>
</dbReference>
<comment type="subcellular location">
    <subcellularLocation>
        <location evidence="2">Membrane</location>
    </subcellularLocation>
</comment>
<evidence type="ECO:0000259" key="9">
    <source>
        <dbReference type="PROSITE" id="PS50109"/>
    </source>
</evidence>
<keyword evidence="5" id="KW-0808">Transferase</keyword>
<dbReference type="EC" id="2.7.13.3" evidence="3"/>
<dbReference type="GO" id="GO:0000155">
    <property type="term" value="F:phosphorelay sensor kinase activity"/>
    <property type="evidence" value="ECO:0007669"/>
    <property type="project" value="InterPro"/>
</dbReference>
<evidence type="ECO:0000256" key="7">
    <source>
        <dbReference type="ARBA" id="ARBA00023012"/>
    </source>
</evidence>
<dbReference type="SMART" id="SM00388">
    <property type="entry name" value="HisKA"/>
    <property type="match status" value="1"/>
</dbReference>
<evidence type="ECO:0000256" key="1">
    <source>
        <dbReference type="ARBA" id="ARBA00000085"/>
    </source>
</evidence>
<dbReference type="PANTHER" id="PTHR45453:SF1">
    <property type="entry name" value="PHOSPHATE REGULON SENSOR PROTEIN PHOR"/>
    <property type="match status" value="1"/>
</dbReference>
<dbReference type="PROSITE" id="PS50109">
    <property type="entry name" value="HIS_KIN"/>
    <property type="match status" value="1"/>
</dbReference>
<dbReference type="Gene3D" id="3.30.565.10">
    <property type="entry name" value="Histidine kinase-like ATPase, C-terminal domain"/>
    <property type="match status" value="1"/>
</dbReference>
<dbReference type="RefSeq" id="WP_074520823.1">
    <property type="nucleotide sequence ID" value="NZ_FNHZ01000001.1"/>
</dbReference>
<dbReference type="FunFam" id="1.10.287.130:FF:000001">
    <property type="entry name" value="Two-component sensor histidine kinase"/>
    <property type="match status" value="1"/>
</dbReference>
<protein>
    <recommendedName>
        <fullName evidence="3">histidine kinase</fullName>
        <ecNumber evidence="3">2.7.13.3</ecNumber>
    </recommendedName>
</protein>
<dbReference type="InterPro" id="IPR036890">
    <property type="entry name" value="HATPase_C_sf"/>
</dbReference>
<evidence type="ECO:0000256" key="5">
    <source>
        <dbReference type="ARBA" id="ARBA00022679"/>
    </source>
</evidence>
<proteinExistence type="predicted"/>
<evidence type="ECO:0000313" key="10">
    <source>
        <dbReference type="EMBL" id="SDM53561.1"/>
    </source>
</evidence>
<feature type="transmembrane region" description="Helical" evidence="8">
    <location>
        <begin position="28"/>
        <end position="48"/>
    </location>
</feature>
<dbReference type="AlphaFoldDB" id="A0A1G9U122"/>
<dbReference type="InterPro" id="IPR050351">
    <property type="entry name" value="BphY/WalK/GraS-like"/>
</dbReference>
<reference evidence="11" key="1">
    <citation type="submission" date="2016-10" db="EMBL/GenBank/DDBJ databases">
        <authorList>
            <person name="Varghese N."/>
            <person name="Submissions S."/>
        </authorList>
    </citation>
    <scope>NUCLEOTIDE SEQUENCE [LARGE SCALE GENOMIC DNA]</scope>
    <source>
        <strain evidence="11">M83</strain>
    </source>
</reference>
<dbReference type="Pfam" id="PF02518">
    <property type="entry name" value="HATPase_c"/>
    <property type="match status" value="1"/>
</dbReference>
<name>A0A1G9U122_9FIRM</name>
<evidence type="ECO:0000256" key="6">
    <source>
        <dbReference type="ARBA" id="ARBA00022777"/>
    </source>
</evidence>
<dbReference type="Proteomes" id="UP000187651">
    <property type="component" value="Unassembled WGS sequence"/>
</dbReference>
<accession>A0A1G9U122</accession>
<dbReference type="Pfam" id="PF00512">
    <property type="entry name" value="HisKA"/>
    <property type="match status" value="1"/>
</dbReference>
<dbReference type="SUPFAM" id="SSF47384">
    <property type="entry name" value="Homodimeric domain of signal transducing histidine kinase"/>
    <property type="match status" value="1"/>
</dbReference>
<dbReference type="SMART" id="SM00387">
    <property type="entry name" value="HATPase_c"/>
    <property type="match status" value="1"/>
</dbReference>
<dbReference type="CDD" id="cd00075">
    <property type="entry name" value="HATPase"/>
    <property type="match status" value="1"/>
</dbReference>
<dbReference type="InterPro" id="IPR003594">
    <property type="entry name" value="HATPase_dom"/>
</dbReference>
<dbReference type="Gene3D" id="1.10.287.130">
    <property type="match status" value="1"/>
</dbReference>
<keyword evidence="7" id="KW-0902">Two-component regulatory system</keyword>